<protein>
    <recommendedName>
        <fullName evidence="3">Big-1 domain-containing protein</fullName>
    </recommendedName>
</protein>
<evidence type="ECO:0000313" key="1">
    <source>
        <dbReference type="EMBL" id="WNG48938.1"/>
    </source>
</evidence>
<dbReference type="InterPro" id="IPR013783">
    <property type="entry name" value="Ig-like_fold"/>
</dbReference>
<reference evidence="1 2" key="1">
    <citation type="submission" date="2019-08" db="EMBL/GenBank/DDBJ databases">
        <title>Archangium and Cystobacter genomes.</title>
        <authorList>
            <person name="Chen I.-C.K."/>
            <person name="Wielgoss S."/>
        </authorList>
    </citation>
    <scope>NUCLEOTIDE SEQUENCE [LARGE SCALE GENOMIC DNA]</scope>
    <source>
        <strain evidence="1 2">Cbm 6</strain>
    </source>
</reference>
<accession>A0ABY9X0N4</accession>
<sequence>MACGALPLLKESSQMRLGLAVCVAVASGMLAACQPPLPATLEFVDQSPLQPRLGEITTLRFRAIDSRGQPQPGVRVTFEVQAPVSGIEINPTEATTDASTGIASTQVVANGGRVSSVVVTARVEEKMAVSPAVTFAGASSTARQFTFQCGSIAGDGSGGVHAIGAFDETRHLIAGVKLNCIAHVADRNGDGIAGAQVSFLTEAGTIGPSASSVTDVVGNAQVLYKTSLPLPDDVKPGTFSWNPANDTIHTGEYLAPLWMHPFMWVEDPITNYAGPYNFQEPRRPDPIRPGKENNPRDNLVSIIAITTGEEAFDDLNNNGTYDQGEPFVDLTEPFVDNNDNGTWDATREGGTDGAERYVDANGNGKWDGKNGKYDAVSLIWVQERILWTGWPHDQDRRDPTSPSENYRSVIRALSPLPVGTKHRIGKFGQLLAEFLVADPWFNSLARNSDDDGCESGTVGPVKVAKLTKGIAVTYPAYTLMRYVIQDVRDPTSDTVPDYPTPINWEATAGCAFTASPEDGHKVVVSAPRVFGDIFP</sequence>
<evidence type="ECO:0008006" key="3">
    <source>
        <dbReference type="Google" id="ProtNLM"/>
    </source>
</evidence>
<dbReference type="EMBL" id="CP043494">
    <property type="protein sequence ID" value="WNG48938.1"/>
    <property type="molecule type" value="Genomic_DNA"/>
</dbReference>
<organism evidence="1 2">
    <name type="scientific">Archangium minus</name>
    <dbReference type="NCBI Taxonomy" id="83450"/>
    <lineage>
        <taxon>Bacteria</taxon>
        <taxon>Pseudomonadati</taxon>
        <taxon>Myxococcota</taxon>
        <taxon>Myxococcia</taxon>
        <taxon>Myxococcales</taxon>
        <taxon>Cystobacterineae</taxon>
        <taxon>Archangiaceae</taxon>
        <taxon>Archangium</taxon>
    </lineage>
</organism>
<name>A0ABY9X0N4_9BACT</name>
<dbReference type="Gene3D" id="2.60.40.10">
    <property type="entry name" value="Immunoglobulins"/>
    <property type="match status" value="1"/>
</dbReference>
<dbReference type="InterPro" id="IPR008964">
    <property type="entry name" value="Invasin/intimin_cell_adhesion"/>
</dbReference>
<evidence type="ECO:0000313" key="2">
    <source>
        <dbReference type="Proteomes" id="UP001611383"/>
    </source>
</evidence>
<keyword evidence="2" id="KW-1185">Reference proteome</keyword>
<proteinExistence type="predicted"/>
<dbReference type="Proteomes" id="UP001611383">
    <property type="component" value="Chromosome"/>
</dbReference>
<dbReference type="SUPFAM" id="SSF49373">
    <property type="entry name" value="Invasin/intimin cell-adhesion fragments"/>
    <property type="match status" value="1"/>
</dbReference>
<gene>
    <name evidence="1" type="ORF">F0U60_36095</name>
</gene>